<feature type="region of interest" description="Disordered" evidence="1">
    <location>
        <begin position="17"/>
        <end position="41"/>
    </location>
</feature>
<dbReference type="EMBL" id="JARFYM010000035">
    <property type="protein sequence ID" value="MDL2402949.1"/>
    <property type="molecule type" value="Genomic_DNA"/>
</dbReference>
<evidence type="ECO:0000313" key="2">
    <source>
        <dbReference type="EMBL" id="MDL2402949.1"/>
    </source>
</evidence>
<reference evidence="2" key="1">
    <citation type="submission" date="2023-06" db="EMBL/GenBank/DDBJ databases">
        <title>Phylogenetic Diversity of Rhizobium strains.</title>
        <authorList>
            <person name="Moura F.T."/>
            <person name="Helene L.C.F."/>
            <person name="Hungria M."/>
        </authorList>
    </citation>
    <scope>NUCLEOTIDE SEQUENCE</scope>
    <source>
        <strain evidence="2">CCGE526</strain>
    </source>
</reference>
<accession>A0ABT7K727</accession>
<proteinExistence type="predicted"/>
<evidence type="ECO:0000256" key="1">
    <source>
        <dbReference type="SAM" id="MobiDB-lite"/>
    </source>
</evidence>
<protein>
    <submittedName>
        <fullName evidence="2">Uncharacterized protein</fullName>
    </submittedName>
</protein>
<keyword evidence="3" id="KW-1185">Reference proteome</keyword>
<organism evidence="2 3">
    <name type="scientific">Rhizobium mayense</name>
    <dbReference type="NCBI Taxonomy" id="1312184"/>
    <lineage>
        <taxon>Bacteria</taxon>
        <taxon>Pseudomonadati</taxon>
        <taxon>Pseudomonadota</taxon>
        <taxon>Alphaproteobacteria</taxon>
        <taxon>Hyphomicrobiales</taxon>
        <taxon>Rhizobiaceae</taxon>
        <taxon>Rhizobium/Agrobacterium group</taxon>
        <taxon>Rhizobium</taxon>
    </lineage>
</organism>
<evidence type="ECO:0000313" key="3">
    <source>
        <dbReference type="Proteomes" id="UP001172645"/>
    </source>
</evidence>
<name>A0ABT7K727_9HYPH</name>
<comment type="caution">
    <text evidence="2">The sequence shown here is derived from an EMBL/GenBank/DDBJ whole genome shotgun (WGS) entry which is preliminary data.</text>
</comment>
<dbReference type="Proteomes" id="UP001172645">
    <property type="component" value="Unassembled WGS sequence"/>
</dbReference>
<dbReference type="RefSeq" id="WP_285872357.1">
    <property type="nucleotide sequence ID" value="NZ_JARFYM010000035.1"/>
</dbReference>
<gene>
    <name evidence="2" type="ORF">PY649_29045</name>
</gene>
<sequence length="41" mass="4636">MPSRTVGYDAIRRTADGSKQHIQIKGRAFGNHAKQASRRLR</sequence>